<name>A0A8J8N9P0_HALGN</name>
<organism evidence="1 2">
    <name type="scientific">Halteria grandinella</name>
    <dbReference type="NCBI Taxonomy" id="5974"/>
    <lineage>
        <taxon>Eukaryota</taxon>
        <taxon>Sar</taxon>
        <taxon>Alveolata</taxon>
        <taxon>Ciliophora</taxon>
        <taxon>Intramacronucleata</taxon>
        <taxon>Spirotrichea</taxon>
        <taxon>Stichotrichia</taxon>
        <taxon>Sporadotrichida</taxon>
        <taxon>Halteriidae</taxon>
        <taxon>Halteria</taxon>
    </lineage>
</organism>
<gene>
    <name evidence="1" type="ORF">FGO68_gene8521</name>
</gene>
<evidence type="ECO:0000313" key="1">
    <source>
        <dbReference type="EMBL" id="TNV70664.1"/>
    </source>
</evidence>
<dbReference type="AlphaFoldDB" id="A0A8J8N9P0"/>
<proteinExistence type="predicted"/>
<reference evidence="1" key="1">
    <citation type="submission" date="2019-06" db="EMBL/GenBank/DDBJ databases">
        <authorList>
            <person name="Zheng W."/>
        </authorList>
    </citation>
    <scope>NUCLEOTIDE SEQUENCE</scope>
    <source>
        <strain evidence="1">QDHG01</strain>
    </source>
</reference>
<keyword evidence="2" id="KW-1185">Reference proteome</keyword>
<accession>A0A8J8N9P0</accession>
<comment type="caution">
    <text evidence="1">The sequence shown here is derived from an EMBL/GenBank/DDBJ whole genome shotgun (WGS) entry which is preliminary data.</text>
</comment>
<dbReference type="Proteomes" id="UP000785679">
    <property type="component" value="Unassembled WGS sequence"/>
</dbReference>
<sequence>MIIISPLLVALVEAARFLAAAIQDYHILSYLLSTTVVGQSLQLCSLSQIQLQDYRLLESPVYLRMQSIFCHTPIYFYPKSTYIA</sequence>
<protein>
    <submittedName>
        <fullName evidence="1">Uncharacterized protein</fullName>
    </submittedName>
</protein>
<evidence type="ECO:0000313" key="2">
    <source>
        <dbReference type="Proteomes" id="UP000785679"/>
    </source>
</evidence>
<dbReference type="EMBL" id="RRYP01034136">
    <property type="protein sequence ID" value="TNV70664.1"/>
    <property type="molecule type" value="Genomic_DNA"/>
</dbReference>